<dbReference type="AlphaFoldDB" id="A0A9W7XVU0"/>
<sequence length="101" mass="12015">VKREQDLLADEHLIELRRLENLEHLPNDTEEDQWIHGYLTLCEEVTTATMSWLEGRNIRAWTRWTGYGEQSTRWFYKCMRARNSRNNMASVLDADGNELTD</sequence>
<name>A0A9W7XVU0_9FUNG</name>
<reference evidence="1" key="1">
    <citation type="submission" date="2022-07" db="EMBL/GenBank/DDBJ databases">
        <title>Phylogenomic reconstructions and comparative analyses of Kickxellomycotina fungi.</title>
        <authorList>
            <person name="Reynolds N.K."/>
            <person name="Stajich J.E."/>
            <person name="Barry K."/>
            <person name="Grigoriev I.V."/>
            <person name="Crous P."/>
            <person name="Smith M.E."/>
        </authorList>
    </citation>
    <scope>NUCLEOTIDE SEQUENCE</scope>
    <source>
        <strain evidence="1">BCRC 34381</strain>
    </source>
</reference>
<protein>
    <submittedName>
        <fullName evidence="1">Uncharacterized protein</fullName>
    </submittedName>
</protein>
<dbReference type="EMBL" id="JANBOI010002923">
    <property type="protein sequence ID" value="KAJ1719363.1"/>
    <property type="molecule type" value="Genomic_DNA"/>
</dbReference>
<accession>A0A9W7XVU0</accession>
<keyword evidence="2" id="KW-1185">Reference proteome</keyword>
<evidence type="ECO:0000313" key="2">
    <source>
        <dbReference type="Proteomes" id="UP001143981"/>
    </source>
</evidence>
<evidence type="ECO:0000313" key="1">
    <source>
        <dbReference type="EMBL" id="KAJ1719363.1"/>
    </source>
</evidence>
<organism evidence="1 2">
    <name type="scientific">Coemansia biformis</name>
    <dbReference type="NCBI Taxonomy" id="1286918"/>
    <lineage>
        <taxon>Eukaryota</taxon>
        <taxon>Fungi</taxon>
        <taxon>Fungi incertae sedis</taxon>
        <taxon>Zoopagomycota</taxon>
        <taxon>Kickxellomycotina</taxon>
        <taxon>Kickxellomycetes</taxon>
        <taxon>Kickxellales</taxon>
        <taxon>Kickxellaceae</taxon>
        <taxon>Coemansia</taxon>
    </lineage>
</organism>
<comment type="caution">
    <text evidence="1">The sequence shown here is derived from an EMBL/GenBank/DDBJ whole genome shotgun (WGS) entry which is preliminary data.</text>
</comment>
<gene>
    <name evidence="1" type="ORF">LPJ61_006322</name>
</gene>
<feature type="non-terminal residue" evidence="1">
    <location>
        <position position="1"/>
    </location>
</feature>
<proteinExistence type="predicted"/>
<dbReference type="Proteomes" id="UP001143981">
    <property type="component" value="Unassembled WGS sequence"/>
</dbReference>